<dbReference type="RefSeq" id="WP_404548946.1">
    <property type="nucleotide sequence ID" value="NZ_JADIKJ010000022.1"/>
</dbReference>
<evidence type="ECO:0008006" key="4">
    <source>
        <dbReference type="Google" id="ProtNLM"/>
    </source>
</evidence>
<keyword evidence="1" id="KW-0732">Signal</keyword>
<gene>
    <name evidence="2" type="ORF">ISP15_16790</name>
</gene>
<sequence length="277" mass="30549">MTKDNERNTMQPPTSAGRIRSGLHMIFCAALLGGFSSAASAQDTQHYEGTATHVDGHVIYEEEHFLFDDHGVRTRLVLYRCPSGQPFARKWVRDVPNAEAPDFDLVDARTGYREGVRGSQGKREIYVQADRDAPLRSAPLAEYANAVIDAGFDAYVRDHWNDLGTSSGTRIVFAVPSRLDYVALRLDDANSGARGSVRHLRLSMDAWYGFAVPSIELTYATADRRLLRFEGLSNIHDAAGKEQRVRIDFSRSASVPAPSPQDIQRAAALPLAQTCPG</sequence>
<feature type="chain" id="PRO_5045381058" description="Secreted protein" evidence="1">
    <location>
        <begin position="42"/>
        <end position="277"/>
    </location>
</feature>
<comment type="caution">
    <text evidence="2">The sequence shown here is derived from an EMBL/GenBank/DDBJ whole genome shotgun (WGS) entry which is preliminary data.</text>
</comment>
<keyword evidence="3" id="KW-1185">Reference proteome</keyword>
<name>A0ABW8JLK7_9GAMM</name>
<protein>
    <recommendedName>
        <fullName evidence="4">Secreted protein</fullName>
    </recommendedName>
</protein>
<proteinExistence type="predicted"/>
<organism evidence="2 3">
    <name type="scientific">Dyella jejuensis</name>
    <dbReference type="NCBI Taxonomy" id="1432009"/>
    <lineage>
        <taxon>Bacteria</taxon>
        <taxon>Pseudomonadati</taxon>
        <taxon>Pseudomonadota</taxon>
        <taxon>Gammaproteobacteria</taxon>
        <taxon>Lysobacterales</taxon>
        <taxon>Rhodanobacteraceae</taxon>
        <taxon>Dyella</taxon>
    </lineage>
</organism>
<evidence type="ECO:0000313" key="2">
    <source>
        <dbReference type="EMBL" id="MFK2901997.1"/>
    </source>
</evidence>
<accession>A0ABW8JLK7</accession>
<evidence type="ECO:0000313" key="3">
    <source>
        <dbReference type="Proteomes" id="UP001620461"/>
    </source>
</evidence>
<dbReference type="Proteomes" id="UP001620461">
    <property type="component" value="Unassembled WGS sequence"/>
</dbReference>
<feature type="signal peptide" evidence="1">
    <location>
        <begin position="1"/>
        <end position="41"/>
    </location>
</feature>
<dbReference type="EMBL" id="JADIKJ010000022">
    <property type="protein sequence ID" value="MFK2901997.1"/>
    <property type="molecule type" value="Genomic_DNA"/>
</dbReference>
<reference evidence="2 3" key="1">
    <citation type="submission" date="2020-10" db="EMBL/GenBank/DDBJ databases">
        <title>Phylogeny of dyella-like bacteria.</title>
        <authorList>
            <person name="Fu J."/>
        </authorList>
    </citation>
    <scope>NUCLEOTIDE SEQUENCE [LARGE SCALE GENOMIC DNA]</scope>
    <source>
        <strain evidence="2 3">JP1</strain>
    </source>
</reference>
<evidence type="ECO:0000256" key="1">
    <source>
        <dbReference type="SAM" id="SignalP"/>
    </source>
</evidence>